<dbReference type="InterPro" id="IPR010281">
    <property type="entry name" value="DUF885"/>
</dbReference>
<gene>
    <name evidence="2" type="ORF">PNQ69_03340</name>
</gene>
<dbReference type="RefSeq" id="WP_209031818.1">
    <property type="nucleotide sequence ID" value="NZ_CP115873.1"/>
</dbReference>
<keyword evidence="1" id="KW-0732">Signal</keyword>
<comment type="caution">
    <text evidence="2">The sequence shown here is derived from an EMBL/GenBank/DDBJ whole genome shotgun (WGS) entry which is preliminary data.</text>
</comment>
<dbReference type="Pfam" id="PF05960">
    <property type="entry name" value="DUF885"/>
    <property type="match status" value="1"/>
</dbReference>
<dbReference type="PANTHER" id="PTHR33361:SF16">
    <property type="entry name" value="DUF885 DOMAIN-CONTAINING PROTEIN"/>
    <property type="match status" value="1"/>
</dbReference>
<dbReference type="EMBL" id="JAQMHB010000001">
    <property type="protein sequence ID" value="MDS9991793.1"/>
    <property type="molecule type" value="Genomic_DNA"/>
</dbReference>
<keyword evidence="3" id="KW-1185">Reference proteome</keyword>
<dbReference type="PANTHER" id="PTHR33361">
    <property type="entry name" value="GLR0591 PROTEIN"/>
    <property type="match status" value="1"/>
</dbReference>
<feature type="chain" id="PRO_5047375715" evidence="1">
    <location>
        <begin position="25"/>
        <end position="611"/>
    </location>
</feature>
<reference evidence="2 3" key="1">
    <citation type="submission" date="2023-01" db="EMBL/GenBank/DDBJ databases">
        <title>Xanthomonas hawaiianensis sp. nov. isolated from Araceae family in Hawaii.</title>
        <authorList>
            <person name="Chunag S.-C."/>
            <person name="Dobhal S."/>
            <person name="Alvarez A."/>
            <person name="Arif M."/>
        </authorList>
    </citation>
    <scope>NUCLEOTIDE SEQUENCE [LARGE SCALE GENOMIC DNA]</scope>
    <source>
        <strain evidence="2 3">A2111</strain>
    </source>
</reference>
<sequence>MKHMRLPVVGMLALALLSACQPSAPSTPSTPAAAVPGKAATTSPSQAFAALLDAQWQYQLEHHPEFASIIGDSRYNDRWTDYSPAALDAERQATAGFLARFDAVDAKALSAQERLSLQMMQRQLRDRLEAIALKNDEMPLEPVGGIQVALPGYAQAFPFASVKDYEDYIKRLQAIPALLDQVVALSRAGARDGLVQPKYLLERIPAQVREIAAPAGADSPFALPLQQFPAAVPEAERPRLRAAMIAAIDQQVRPAYRKLADFVANEYAPQGRVHEGLWSLPDGARRYRFAIHTQTTTDQSPEQIHQTGLAEVARIEGEMAVIAKQLGYADLPALRQAVAHDRKFFASSSEQILQRYRDDIAQMQPQLPKLFGTLPKTPLEVRAMPAFRATAPGAEYWQSDAQGSKPGLVMVNTSDYAHRTLVNIEATAYHEGVPGHHLQISLAQTLPLPPFRQQSSYNAYVEGWALYAERLGKEVGFYRDPYSDYGRLAGELLRANRLVLDTGVHYKRWTRQQMIDFFHAHPSDDEPSIQSETDRYIVWPGQALGYKLGELDILALREKARRALGARFDIRAFHDAILGGGAMPLDLLDARIDAWIAQVQAGAPATPETSR</sequence>
<organism evidence="2 3">
    <name type="scientific">Xanthomonas hawaiiensis</name>
    <dbReference type="NCBI Taxonomy" id="3003247"/>
    <lineage>
        <taxon>Bacteria</taxon>
        <taxon>Pseudomonadati</taxon>
        <taxon>Pseudomonadota</taxon>
        <taxon>Gammaproteobacteria</taxon>
        <taxon>Lysobacterales</taxon>
        <taxon>Lysobacteraceae</taxon>
        <taxon>Xanthomonas</taxon>
    </lineage>
</organism>
<evidence type="ECO:0000256" key="1">
    <source>
        <dbReference type="SAM" id="SignalP"/>
    </source>
</evidence>
<dbReference type="PROSITE" id="PS51257">
    <property type="entry name" value="PROKAR_LIPOPROTEIN"/>
    <property type="match status" value="1"/>
</dbReference>
<dbReference type="Proteomes" id="UP001260534">
    <property type="component" value="Unassembled WGS sequence"/>
</dbReference>
<name>A0ABU2I2D5_9XANT</name>
<feature type="signal peptide" evidence="1">
    <location>
        <begin position="1"/>
        <end position="24"/>
    </location>
</feature>
<accession>A0ABU2I2D5</accession>
<evidence type="ECO:0000313" key="2">
    <source>
        <dbReference type="EMBL" id="MDS9991793.1"/>
    </source>
</evidence>
<proteinExistence type="predicted"/>
<evidence type="ECO:0000313" key="3">
    <source>
        <dbReference type="Proteomes" id="UP001260534"/>
    </source>
</evidence>
<protein>
    <submittedName>
        <fullName evidence="2">DUF885 family protein</fullName>
    </submittedName>
</protein>